<feature type="transmembrane region" description="Helical" evidence="7">
    <location>
        <begin position="273"/>
        <end position="297"/>
    </location>
</feature>
<dbReference type="InterPro" id="IPR044644">
    <property type="entry name" value="DinF-like"/>
</dbReference>
<dbReference type="OrthoDB" id="9789527at2"/>
<feature type="transmembrane region" description="Helical" evidence="7">
    <location>
        <begin position="142"/>
        <end position="160"/>
    </location>
</feature>
<comment type="caution">
    <text evidence="8">The sequence shown here is derived from an EMBL/GenBank/DDBJ whole genome shotgun (WGS) entry which is preliminary data.</text>
</comment>
<dbReference type="NCBIfam" id="TIGR00797">
    <property type="entry name" value="matE"/>
    <property type="match status" value="1"/>
</dbReference>
<dbReference type="CDD" id="cd13136">
    <property type="entry name" value="MATE_DinF_like"/>
    <property type="match status" value="1"/>
</dbReference>
<feature type="transmembrane region" description="Helical" evidence="7">
    <location>
        <begin position="51"/>
        <end position="73"/>
    </location>
</feature>
<dbReference type="PANTHER" id="PTHR43298">
    <property type="entry name" value="MULTIDRUG RESISTANCE PROTEIN NORM-RELATED"/>
    <property type="match status" value="1"/>
</dbReference>
<dbReference type="Proteomes" id="UP000248146">
    <property type="component" value="Unassembled WGS sequence"/>
</dbReference>
<dbReference type="EMBL" id="QJRX01000002">
    <property type="protein sequence ID" value="PYC28418.1"/>
    <property type="molecule type" value="Genomic_DNA"/>
</dbReference>
<evidence type="ECO:0000313" key="8">
    <source>
        <dbReference type="EMBL" id="PYC28418.1"/>
    </source>
</evidence>
<feature type="transmembrane region" description="Helical" evidence="7">
    <location>
        <begin position="317"/>
        <end position="339"/>
    </location>
</feature>
<evidence type="ECO:0000313" key="9">
    <source>
        <dbReference type="Proteomes" id="UP000248146"/>
    </source>
</evidence>
<evidence type="ECO:0000256" key="3">
    <source>
        <dbReference type="ARBA" id="ARBA00022448"/>
    </source>
</evidence>
<comment type="subcellular location">
    <subcellularLocation>
        <location evidence="1">Membrane</location>
        <topology evidence="1">Multi-pass membrane protein</topology>
    </subcellularLocation>
</comment>
<gene>
    <name evidence="8" type="ORF">DMO17_04345</name>
</gene>
<evidence type="ECO:0000256" key="6">
    <source>
        <dbReference type="ARBA" id="ARBA00023136"/>
    </source>
</evidence>
<dbReference type="Pfam" id="PF01554">
    <property type="entry name" value="MatE"/>
    <property type="match status" value="2"/>
</dbReference>
<evidence type="ECO:0000256" key="4">
    <source>
        <dbReference type="ARBA" id="ARBA00022692"/>
    </source>
</evidence>
<evidence type="ECO:0000256" key="7">
    <source>
        <dbReference type="SAM" id="Phobius"/>
    </source>
</evidence>
<feature type="transmembrane region" description="Helical" evidence="7">
    <location>
        <begin position="359"/>
        <end position="380"/>
    </location>
</feature>
<comment type="similarity">
    <text evidence="2">Belongs to the multi antimicrobial extrusion (MATE) (TC 2.A.66.1) family.</text>
</comment>
<accession>A0A2V4L9J7</accession>
<dbReference type="GO" id="GO:0005886">
    <property type="term" value="C:plasma membrane"/>
    <property type="evidence" value="ECO:0007669"/>
    <property type="project" value="TreeGrafter"/>
</dbReference>
<proteinExistence type="inferred from homology"/>
<protein>
    <submittedName>
        <fullName evidence="8">MATE family efflux transporter</fullName>
    </submittedName>
</protein>
<sequence length="448" mass="47944">MPALLAAWRHAPTHRRVWALAAPMILSNLSVPLVALVDTAVIGHLPHAHQLGAVAVGGSLYAMLVGVFGILRMSATGFAAQAVGRGDGAALRQVLLQSLALAGLIALLVGLLAIPLSDLALQLMRPSAQLDALTRAFFHERLLGLPATLAVAALIGWLLGTQSARGALAVMLTTNLLNVALNLWFVLGLDWGVLGSARASVLAEWCGALLGLFLAWRTLERHPGRIDRAALRQWHSWRALLAVNRDILIRTLALHLVFFLITVQGTRLGDATVAANALLLNGLLLAAFALDGLAHAVEALCGHAIGARDRLALRRALVVAGGWSLLGSLLFALLFLLGGRLFVELQSDIAAVRAVAYQYLPYLAALPLVAVWSYLLDGLFIGATRAREMRNAMLVSVALGLALGWLLRDLGNHGLWLALLCFMLMRGLSLAVLGWRLHRQDAWLAPLH</sequence>
<feature type="transmembrane region" description="Helical" evidence="7">
    <location>
        <begin position="199"/>
        <end position="219"/>
    </location>
</feature>
<evidence type="ECO:0000256" key="2">
    <source>
        <dbReference type="ARBA" id="ARBA00010199"/>
    </source>
</evidence>
<keyword evidence="3" id="KW-0813">Transport</keyword>
<dbReference type="GO" id="GO:0042910">
    <property type="term" value="F:xenobiotic transmembrane transporter activity"/>
    <property type="evidence" value="ECO:0007669"/>
    <property type="project" value="InterPro"/>
</dbReference>
<evidence type="ECO:0000256" key="5">
    <source>
        <dbReference type="ARBA" id="ARBA00022989"/>
    </source>
</evidence>
<keyword evidence="5 7" id="KW-1133">Transmembrane helix</keyword>
<dbReference type="InterPro" id="IPR002528">
    <property type="entry name" value="MATE_fam"/>
</dbReference>
<feature type="transmembrane region" description="Helical" evidence="7">
    <location>
        <begin position="239"/>
        <end position="261"/>
    </location>
</feature>
<dbReference type="GO" id="GO:0015297">
    <property type="term" value="F:antiporter activity"/>
    <property type="evidence" value="ECO:0007669"/>
    <property type="project" value="InterPro"/>
</dbReference>
<dbReference type="RefSeq" id="WP_110681084.1">
    <property type="nucleotide sequence ID" value="NZ_QJRX01000002.1"/>
</dbReference>
<dbReference type="AlphaFoldDB" id="A0A2V4L9J7"/>
<keyword evidence="6 7" id="KW-0472">Membrane</keyword>
<dbReference type="PANTHER" id="PTHR43298:SF2">
    <property type="entry name" value="FMN_FAD EXPORTER YEEO-RELATED"/>
    <property type="match status" value="1"/>
</dbReference>
<reference evidence="8 9" key="1">
    <citation type="submission" date="2018-06" db="EMBL/GenBank/DDBJ databases">
        <title>Pseudomonas diversity within urban Lake Michigan freshwaters.</title>
        <authorList>
            <person name="Batrich M."/>
            <person name="Hatzopoulos T."/>
            <person name="Putonti C."/>
        </authorList>
    </citation>
    <scope>NUCLEOTIDE SEQUENCE [LARGE SCALE GENOMIC DNA]</scope>
    <source>
        <strain evidence="8 9">MB-090714</strain>
    </source>
</reference>
<keyword evidence="4 7" id="KW-0812">Transmembrane</keyword>
<evidence type="ECO:0000256" key="1">
    <source>
        <dbReference type="ARBA" id="ARBA00004141"/>
    </source>
</evidence>
<feature type="transmembrane region" description="Helical" evidence="7">
    <location>
        <begin position="392"/>
        <end position="408"/>
    </location>
</feature>
<feature type="transmembrane region" description="Helical" evidence="7">
    <location>
        <begin position="414"/>
        <end position="435"/>
    </location>
</feature>
<name>A0A2V4L9J7_AQUAC</name>
<feature type="transmembrane region" description="Helical" evidence="7">
    <location>
        <begin position="94"/>
        <end position="116"/>
    </location>
</feature>
<organism evidence="8 9">
    <name type="scientific">Aquipseudomonas alcaligenes</name>
    <name type="common">Pseudomonas alcaligenes</name>
    <dbReference type="NCBI Taxonomy" id="43263"/>
    <lineage>
        <taxon>Bacteria</taxon>
        <taxon>Pseudomonadati</taxon>
        <taxon>Pseudomonadota</taxon>
        <taxon>Gammaproteobacteria</taxon>
        <taxon>Pseudomonadales</taxon>
        <taxon>Pseudomonadaceae</taxon>
        <taxon>Aquipseudomonas</taxon>
    </lineage>
</organism>
<feature type="transmembrane region" description="Helical" evidence="7">
    <location>
        <begin position="167"/>
        <end position="187"/>
    </location>
</feature>
<feature type="transmembrane region" description="Helical" evidence="7">
    <location>
        <begin position="20"/>
        <end position="45"/>
    </location>
</feature>
<dbReference type="InterPro" id="IPR050222">
    <property type="entry name" value="MATE_MdtK"/>
</dbReference>